<keyword evidence="7" id="KW-0029">Amino-acid transport</keyword>
<dbReference type="CDD" id="cd03262">
    <property type="entry name" value="ABC_HisP_GlnQ"/>
    <property type="match status" value="1"/>
</dbReference>
<dbReference type="InterPro" id="IPR017871">
    <property type="entry name" value="ABC_transporter-like_CS"/>
</dbReference>
<proteinExistence type="inferred from homology"/>
<comment type="similarity">
    <text evidence="2">Belongs to the ABC transporter superfamily.</text>
</comment>
<evidence type="ECO:0000256" key="2">
    <source>
        <dbReference type="ARBA" id="ARBA00005417"/>
    </source>
</evidence>
<dbReference type="GO" id="GO:0015424">
    <property type="term" value="F:ABC-type amino acid transporter activity"/>
    <property type="evidence" value="ECO:0007669"/>
    <property type="project" value="InterPro"/>
</dbReference>
<dbReference type="Pfam" id="PF00005">
    <property type="entry name" value="ABC_tran"/>
    <property type="match status" value="1"/>
</dbReference>
<evidence type="ECO:0000313" key="10">
    <source>
        <dbReference type="EMBL" id="BBK24813.1"/>
    </source>
</evidence>
<protein>
    <submittedName>
        <fullName evidence="10">Peptide ABC transporter ATP-binding protein</fullName>
    </submittedName>
</protein>
<keyword evidence="8" id="KW-0472">Membrane</keyword>
<dbReference type="InterPro" id="IPR003593">
    <property type="entry name" value="AAA+_ATPase"/>
</dbReference>
<dbReference type="InterPro" id="IPR030679">
    <property type="entry name" value="ABC_ATPase_HisP-typ"/>
</dbReference>
<dbReference type="RefSeq" id="WP_269459737.1">
    <property type="nucleotide sequence ID" value="NZ_AP019697.1"/>
</dbReference>
<evidence type="ECO:0000256" key="6">
    <source>
        <dbReference type="ARBA" id="ARBA00022840"/>
    </source>
</evidence>
<dbReference type="SUPFAM" id="SSF52540">
    <property type="entry name" value="P-loop containing nucleoside triphosphate hydrolases"/>
    <property type="match status" value="1"/>
</dbReference>
<evidence type="ECO:0000313" key="11">
    <source>
        <dbReference type="Proteomes" id="UP000320585"/>
    </source>
</evidence>
<dbReference type="Gene3D" id="3.40.50.300">
    <property type="entry name" value="P-loop containing nucleotide triphosphate hydrolases"/>
    <property type="match status" value="1"/>
</dbReference>
<comment type="subcellular location">
    <subcellularLocation>
        <location evidence="1">Cell membrane</location>
        <topology evidence="1">Peripheral membrane protein</topology>
    </subcellularLocation>
</comment>
<keyword evidence="3" id="KW-0813">Transport</keyword>
<evidence type="ECO:0000259" key="9">
    <source>
        <dbReference type="PROSITE" id="PS50893"/>
    </source>
</evidence>
<dbReference type="InterPro" id="IPR003439">
    <property type="entry name" value="ABC_transporter-like_ATP-bd"/>
</dbReference>
<dbReference type="AlphaFoldDB" id="A0A8D4UU09"/>
<evidence type="ECO:0000256" key="1">
    <source>
        <dbReference type="ARBA" id="ARBA00004202"/>
    </source>
</evidence>
<dbReference type="GeneID" id="92715967"/>
<evidence type="ECO:0000256" key="3">
    <source>
        <dbReference type="ARBA" id="ARBA00022448"/>
    </source>
</evidence>
<gene>
    <name evidence="10" type="primary">glnQ_1</name>
    <name evidence="10" type="ORF">Dia5BBH33_07480</name>
</gene>
<dbReference type="EMBL" id="AP019697">
    <property type="protein sequence ID" value="BBK24813.1"/>
    <property type="molecule type" value="Genomic_DNA"/>
</dbReference>
<dbReference type="GO" id="GO:0005524">
    <property type="term" value="F:ATP binding"/>
    <property type="evidence" value="ECO:0007669"/>
    <property type="project" value="UniProtKB-KW"/>
</dbReference>
<dbReference type="PANTHER" id="PTHR43166:SF9">
    <property type="entry name" value="GLUTAMATE_ASPARTATE IMPORT ATP-BINDING PROTEIN GLTL"/>
    <property type="match status" value="1"/>
</dbReference>
<dbReference type="GO" id="GO:0016887">
    <property type="term" value="F:ATP hydrolysis activity"/>
    <property type="evidence" value="ECO:0007669"/>
    <property type="project" value="InterPro"/>
</dbReference>
<sequence length="250" mass="28177">MTDKKQIIYEVKHLQKSFGNVEVLKDINMKIENGEVCTIIGPSGSGKSTLLRCLNLLEKPTGGELWFEGKRVNEKTDVKMLRRDVGMVFQSFNLFPMFTALENVMYAPIHIKKMPKSQAREEGMELLAKVGLENRADYYPGELSGGQQQRVAIARALAMKPKMLLFDEPTSALDPELVGDVLSVMKEVALAGMTMAVVTHEMQFARSVSNHVVFMDQGYIVEEGNPEDIFTHPKEERTQTFLKRLLHADI</sequence>
<dbReference type="Proteomes" id="UP000320585">
    <property type="component" value="Chromosome"/>
</dbReference>
<organism evidence="10 11">
    <name type="scientific">Dialister hominis</name>
    <dbReference type="NCBI Taxonomy" id="2582419"/>
    <lineage>
        <taxon>Bacteria</taxon>
        <taxon>Bacillati</taxon>
        <taxon>Bacillota</taxon>
        <taxon>Negativicutes</taxon>
        <taxon>Veillonellales</taxon>
        <taxon>Veillonellaceae</taxon>
        <taxon>Dialister</taxon>
    </lineage>
</organism>
<accession>A0A8D4UU09</accession>
<evidence type="ECO:0000256" key="7">
    <source>
        <dbReference type="ARBA" id="ARBA00022970"/>
    </source>
</evidence>
<dbReference type="PROSITE" id="PS50893">
    <property type="entry name" value="ABC_TRANSPORTER_2"/>
    <property type="match status" value="1"/>
</dbReference>
<dbReference type="PROSITE" id="PS00211">
    <property type="entry name" value="ABC_TRANSPORTER_1"/>
    <property type="match status" value="1"/>
</dbReference>
<dbReference type="InterPro" id="IPR027417">
    <property type="entry name" value="P-loop_NTPase"/>
</dbReference>
<keyword evidence="4" id="KW-1003">Cell membrane</keyword>
<keyword evidence="11" id="KW-1185">Reference proteome</keyword>
<evidence type="ECO:0000256" key="8">
    <source>
        <dbReference type="ARBA" id="ARBA00023136"/>
    </source>
</evidence>
<dbReference type="InterPro" id="IPR050086">
    <property type="entry name" value="MetN_ABC_transporter-like"/>
</dbReference>
<dbReference type="FunFam" id="3.40.50.300:FF:000020">
    <property type="entry name" value="Amino acid ABC transporter ATP-binding component"/>
    <property type="match status" value="1"/>
</dbReference>
<evidence type="ECO:0000256" key="5">
    <source>
        <dbReference type="ARBA" id="ARBA00022741"/>
    </source>
</evidence>
<dbReference type="PIRSF" id="PIRSF039085">
    <property type="entry name" value="ABC_ATPase_HisP"/>
    <property type="match status" value="1"/>
</dbReference>
<dbReference type="SMART" id="SM00382">
    <property type="entry name" value="AAA"/>
    <property type="match status" value="1"/>
</dbReference>
<feature type="domain" description="ABC transporter" evidence="9">
    <location>
        <begin position="9"/>
        <end position="242"/>
    </location>
</feature>
<dbReference type="PANTHER" id="PTHR43166">
    <property type="entry name" value="AMINO ACID IMPORT ATP-BINDING PROTEIN"/>
    <property type="match status" value="1"/>
</dbReference>
<keyword evidence="5" id="KW-0547">Nucleotide-binding</keyword>
<name>A0A8D4UU09_9FIRM</name>
<reference evidence="11" key="1">
    <citation type="submission" date="2019-05" db="EMBL/GenBank/DDBJ databases">
        <title>Complete genome sequencing of Dialister sp. strain 5BBH33.</title>
        <authorList>
            <person name="Sakamoto M."/>
            <person name="Murakami T."/>
            <person name="Mori H."/>
        </authorList>
    </citation>
    <scope>NUCLEOTIDE SEQUENCE [LARGE SCALE GENOMIC DNA]</scope>
    <source>
        <strain evidence="11">5BBH33</strain>
    </source>
</reference>
<dbReference type="GO" id="GO:0005886">
    <property type="term" value="C:plasma membrane"/>
    <property type="evidence" value="ECO:0007669"/>
    <property type="project" value="UniProtKB-SubCell"/>
</dbReference>
<keyword evidence="6 10" id="KW-0067">ATP-binding</keyword>
<dbReference type="KEGG" id="dho:Dia5BBH33_07480"/>
<evidence type="ECO:0000256" key="4">
    <source>
        <dbReference type="ARBA" id="ARBA00022475"/>
    </source>
</evidence>